<dbReference type="Pfam" id="PF18029">
    <property type="entry name" value="Glyoxalase_6"/>
    <property type="match status" value="1"/>
</dbReference>
<keyword evidence="3" id="KW-1185">Reference proteome</keyword>
<dbReference type="EMBL" id="FONG01000035">
    <property type="protein sequence ID" value="SFF89895.1"/>
    <property type="molecule type" value="Genomic_DNA"/>
</dbReference>
<dbReference type="Proteomes" id="UP000199323">
    <property type="component" value="Unassembled WGS sequence"/>
</dbReference>
<protein>
    <recommendedName>
        <fullName evidence="1">VOC domain-containing protein</fullName>
    </recommendedName>
</protein>
<dbReference type="AlphaFoldDB" id="A0A1I2MEH1"/>
<dbReference type="SUPFAM" id="SSF54593">
    <property type="entry name" value="Glyoxalase/Bleomycin resistance protein/Dihydroxybiphenyl dioxygenase"/>
    <property type="match status" value="2"/>
</dbReference>
<dbReference type="InterPro" id="IPR004360">
    <property type="entry name" value="Glyas_Fos-R_dOase_dom"/>
</dbReference>
<gene>
    <name evidence="2" type="ORF">SAMN05216251_13525</name>
</gene>
<dbReference type="InterPro" id="IPR052164">
    <property type="entry name" value="Anthracycline_SecMetBiosynth"/>
</dbReference>
<reference evidence="2 3" key="1">
    <citation type="submission" date="2016-10" db="EMBL/GenBank/DDBJ databases">
        <authorList>
            <person name="de Groot N.N."/>
        </authorList>
    </citation>
    <scope>NUCLEOTIDE SEQUENCE [LARGE SCALE GENOMIC DNA]</scope>
    <source>
        <strain evidence="2 3">CGMCC 4.3510</strain>
    </source>
</reference>
<dbReference type="PANTHER" id="PTHR33993:SF10">
    <property type="entry name" value="CONSERVED PROTEIN"/>
    <property type="match status" value="1"/>
</dbReference>
<dbReference type="InterPro" id="IPR037523">
    <property type="entry name" value="VOC_core"/>
</dbReference>
<proteinExistence type="predicted"/>
<evidence type="ECO:0000313" key="3">
    <source>
        <dbReference type="Proteomes" id="UP000199323"/>
    </source>
</evidence>
<dbReference type="CDD" id="cd07247">
    <property type="entry name" value="SgaA_N_like"/>
    <property type="match status" value="1"/>
</dbReference>
<dbReference type="Gene3D" id="3.10.180.10">
    <property type="entry name" value="2,3-Dihydroxybiphenyl 1,2-Dioxygenase, domain 1"/>
    <property type="match status" value="2"/>
</dbReference>
<feature type="domain" description="VOC" evidence="1">
    <location>
        <begin position="149"/>
        <end position="269"/>
    </location>
</feature>
<sequence>MSMRQSPSARPAQGATSSDAVFGAPCWVSLTSRDLAATHRFYAAVLGWTFRATKLGGRFSVALDDGRPVAGIGELASAWQVPVAWTPYFAVEDADETAARIRERSGTVAVGPIAFDSGRAALAADRNGAVFGIWEGLLSESWPRWRDEQPVWLRLRTQDPFDAAIFYGGVLLWASDRPGACEVAYEGGEVVLRSAGRVVARLGPGAVPAAPDPVERPHWEVFFTVRDLPAALRAVRGNGGDVVARASAPTGESAVVRDPDGGLFTLTVPHS</sequence>
<evidence type="ECO:0000313" key="2">
    <source>
        <dbReference type="EMBL" id="SFF89895.1"/>
    </source>
</evidence>
<evidence type="ECO:0000259" key="1">
    <source>
        <dbReference type="PROSITE" id="PS51819"/>
    </source>
</evidence>
<dbReference type="InterPro" id="IPR041581">
    <property type="entry name" value="Glyoxalase_6"/>
</dbReference>
<dbReference type="PANTHER" id="PTHR33993">
    <property type="entry name" value="GLYOXALASE-RELATED"/>
    <property type="match status" value="1"/>
</dbReference>
<feature type="domain" description="VOC" evidence="1">
    <location>
        <begin position="24"/>
        <end position="136"/>
    </location>
</feature>
<accession>A0A1I2MEH1</accession>
<organism evidence="2 3">
    <name type="scientific">Actinacidiphila alni</name>
    <dbReference type="NCBI Taxonomy" id="380248"/>
    <lineage>
        <taxon>Bacteria</taxon>
        <taxon>Bacillati</taxon>
        <taxon>Actinomycetota</taxon>
        <taxon>Actinomycetes</taxon>
        <taxon>Kitasatosporales</taxon>
        <taxon>Streptomycetaceae</taxon>
        <taxon>Actinacidiphila</taxon>
    </lineage>
</organism>
<dbReference type="PROSITE" id="PS51819">
    <property type="entry name" value="VOC"/>
    <property type="match status" value="2"/>
</dbReference>
<dbReference type="InterPro" id="IPR029068">
    <property type="entry name" value="Glyas_Bleomycin-R_OHBP_Dase"/>
</dbReference>
<name>A0A1I2MEH1_9ACTN</name>
<dbReference type="Pfam" id="PF00903">
    <property type="entry name" value="Glyoxalase"/>
    <property type="match status" value="1"/>
</dbReference>